<proteinExistence type="predicted"/>
<reference evidence="2 4" key="1">
    <citation type="journal article" date="2024" name="J Genomics">
        <title>Draft genome sequencing and assembly of Favolaschia claudopus CIRM-BRFM 2984 isolated from oak limbs.</title>
        <authorList>
            <person name="Navarro D."/>
            <person name="Drula E."/>
            <person name="Chaduli D."/>
            <person name="Cazenave R."/>
            <person name="Ahrendt S."/>
            <person name="Wang J."/>
            <person name="Lipzen A."/>
            <person name="Daum C."/>
            <person name="Barry K."/>
            <person name="Grigoriev I.V."/>
            <person name="Favel A."/>
            <person name="Rosso M.N."/>
            <person name="Martin F."/>
        </authorList>
    </citation>
    <scope>NUCLEOTIDE SEQUENCE [LARGE SCALE GENOMIC DNA]</scope>
    <source>
        <strain evidence="2 4">CIRM-BRFM 2984</strain>
    </source>
</reference>
<organism evidence="2 4">
    <name type="scientific">Favolaschia claudopus</name>
    <dbReference type="NCBI Taxonomy" id="2862362"/>
    <lineage>
        <taxon>Eukaryota</taxon>
        <taxon>Fungi</taxon>
        <taxon>Dikarya</taxon>
        <taxon>Basidiomycota</taxon>
        <taxon>Agaricomycotina</taxon>
        <taxon>Agaricomycetes</taxon>
        <taxon>Agaricomycetidae</taxon>
        <taxon>Agaricales</taxon>
        <taxon>Marasmiineae</taxon>
        <taxon>Mycenaceae</taxon>
        <taxon>Favolaschia</taxon>
    </lineage>
</organism>
<evidence type="ECO:0000313" key="4">
    <source>
        <dbReference type="Proteomes" id="UP001362999"/>
    </source>
</evidence>
<dbReference type="EMBL" id="JAWWNJ010000002">
    <property type="protein sequence ID" value="KAK7062017.1"/>
    <property type="molecule type" value="Genomic_DNA"/>
</dbReference>
<evidence type="ECO:0000313" key="1">
    <source>
        <dbReference type="EMBL" id="KAK7062013.1"/>
    </source>
</evidence>
<dbReference type="Proteomes" id="UP001362999">
    <property type="component" value="Unassembled WGS sequence"/>
</dbReference>
<gene>
    <name evidence="1" type="ORF">R3P38DRAFT_3167002</name>
    <name evidence="2" type="ORF">R3P38DRAFT_3167006</name>
    <name evidence="3" type="ORF">R3P38DRAFT_3167011</name>
</gene>
<accession>A0AAW0EA16</accession>
<name>A0AAW0EA16_9AGAR</name>
<dbReference type="EMBL" id="JAWWNJ010000002">
    <property type="protein sequence ID" value="KAK7062021.1"/>
    <property type="molecule type" value="Genomic_DNA"/>
</dbReference>
<comment type="caution">
    <text evidence="2">The sequence shown here is derived from an EMBL/GenBank/DDBJ whole genome shotgun (WGS) entry which is preliminary data.</text>
</comment>
<dbReference type="AlphaFoldDB" id="A0AAW0EA16"/>
<sequence>MPPASAQARPFATAAAVVVVEDGYLYLRWRGNVKLNILITAPPPSSSNPNVGLLPRTHLWARSTRLEGSAVILEVL</sequence>
<protein>
    <submittedName>
        <fullName evidence="2">Uncharacterized protein</fullName>
    </submittedName>
</protein>
<evidence type="ECO:0000313" key="3">
    <source>
        <dbReference type="EMBL" id="KAK7062021.1"/>
    </source>
</evidence>
<keyword evidence="4" id="KW-1185">Reference proteome</keyword>
<evidence type="ECO:0000313" key="2">
    <source>
        <dbReference type="EMBL" id="KAK7062017.1"/>
    </source>
</evidence>
<dbReference type="EMBL" id="JAWWNJ010000002">
    <property type="protein sequence ID" value="KAK7062013.1"/>
    <property type="molecule type" value="Genomic_DNA"/>
</dbReference>